<dbReference type="GO" id="GO:0005524">
    <property type="term" value="F:ATP binding"/>
    <property type="evidence" value="ECO:0007669"/>
    <property type="project" value="UniProtKB-KW"/>
</dbReference>
<evidence type="ECO:0000256" key="2">
    <source>
        <dbReference type="ARBA" id="ARBA00010393"/>
    </source>
</evidence>
<accession>A0A428VYR6</accession>
<dbReference type="InterPro" id="IPR051451">
    <property type="entry name" value="PhoH2-like"/>
</dbReference>
<organism evidence="8 9">
    <name type="scientific">Amycolatopsis balhimycina DSM 5908</name>
    <dbReference type="NCBI Taxonomy" id="1081091"/>
    <lineage>
        <taxon>Bacteria</taxon>
        <taxon>Bacillati</taxon>
        <taxon>Actinomycetota</taxon>
        <taxon>Actinomycetes</taxon>
        <taxon>Pseudonocardiales</taxon>
        <taxon>Pseudonocardiaceae</taxon>
        <taxon>Amycolatopsis</taxon>
    </lineage>
</organism>
<evidence type="ECO:0000256" key="6">
    <source>
        <dbReference type="ARBA" id="ARBA00039970"/>
    </source>
</evidence>
<dbReference type="Proteomes" id="UP000286716">
    <property type="component" value="Unassembled WGS sequence"/>
</dbReference>
<gene>
    <name evidence="8" type="ORF">DMA12_42385</name>
</gene>
<comment type="subcellular location">
    <subcellularLocation>
        <location evidence="1">Cytoplasm</location>
    </subcellularLocation>
</comment>
<name>A0A428VYR6_AMYBA</name>
<dbReference type="InterPro" id="IPR036844">
    <property type="entry name" value="Hint_dom_sf"/>
</dbReference>
<dbReference type="OrthoDB" id="9805148at2"/>
<evidence type="ECO:0000256" key="4">
    <source>
        <dbReference type="ARBA" id="ARBA00022741"/>
    </source>
</evidence>
<dbReference type="InterPro" id="IPR027417">
    <property type="entry name" value="P-loop_NTPase"/>
</dbReference>
<keyword evidence="3" id="KW-0963">Cytoplasm</keyword>
<dbReference type="GO" id="GO:0005829">
    <property type="term" value="C:cytosol"/>
    <property type="evidence" value="ECO:0007669"/>
    <property type="project" value="TreeGrafter"/>
</dbReference>
<evidence type="ECO:0000256" key="5">
    <source>
        <dbReference type="ARBA" id="ARBA00022840"/>
    </source>
</evidence>
<dbReference type="InterPro" id="IPR003714">
    <property type="entry name" value="PhoH"/>
</dbReference>
<keyword evidence="9" id="KW-1185">Reference proteome</keyword>
<keyword evidence="4" id="KW-0547">Nucleotide-binding</keyword>
<dbReference type="Pfam" id="PF02562">
    <property type="entry name" value="PhoH"/>
    <property type="match status" value="2"/>
</dbReference>
<dbReference type="InterPro" id="IPR027434">
    <property type="entry name" value="Homing_endonucl"/>
</dbReference>
<dbReference type="SUPFAM" id="SSF55608">
    <property type="entry name" value="Homing endonucleases"/>
    <property type="match status" value="1"/>
</dbReference>
<reference evidence="8 9" key="1">
    <citation type="submission" date="2018-05" db="EMBL/GenBank/DDBJ databases">
        <title>Evolution of GPA BGCs.</title>
        <authorList>
            <person name="Waglechner N."/>
            <person name="Wright G.D."/>
        </authorList>
    </citation>
    <scope>NUCLEOTIDE SEQUENCE [LARGE SCALE GENOMIC DNA]</scope>
    <source>
        <strain evidence="8 9">DSM 5908</strain>
    </source>
</reference>
<dbReference type="EMBL" id="QHHU01000095">
    <property type="protein sequence ID" value="RSM35958.1"/>
    <property type="molecule type" value="Genomic_DNA"/>
</dbReference>
<comment type="caution">
    <text evidence="8">The sequence shown here is derived from an EMBL/GenBank/DDBJ whole genome shotgun (WGS) entry which is preliminary data.</text>
</comment>
<dbReference type="Pfam" id="PF14528">
    <property type="entry name" value="LAGLIDADG_3"/>
    <property type="match status" value="1"/>
</dbReference>
<dbReference type="GO" id="GO:0004519">
    <property type="term" value="F:endonuclease activity"/>
    <property type="evidence" value="ECO:0007669"/>
    <property type="project" value="InterPro"/>
</dbReference>
<dbReference type="PANTHER" id="PTHR30473:SF1">
    <property type="entry name" value="PHOH-LIKE PROTEIN"/>
    <property type="match status" value="1"/>
</dbReference>
<feature type="domain" description="DOD-type homing endonuclease" evidence="7">
    <location>
        <begin position="335"/>
        <end position="476"/>
    </location>
</feature>
<evidence type="ECO:0000313" key="9">
    <source>
        <dbReference type="Proteomes" id="UP000286716"/>
    </source>
</evidence>
<proteinExistence type="inferred from homology"/>
<dbReference type="PROSITE" id="PS50819">
    <property type="entry name" value="INTEIN_ENDONUCLEASE"/>
    <property type="match status" value="1"/>
</dbReference>
<protein>
    <recommendedName>
        <fullName evidence="6">PhoH-like protein</fullName>
    </recommendedName>
</protein>
<dbReference type="InterPro" id="IPR004042">
    <property type="entry name" value="Intein_endonuc_central"/>
</dbReference>
<dbReference type="Gene3D" id="2.170.16.10">
    <property type="entry name" value="Hedgehog/Intein (Hint) domain"/>
    <property type="match status" value="1"/>
</dbReference>
<dbReference type="SUPFAM" id="SSF51294">
    <property type="entry name" value="Hedgehog/intein (Hint) domain"/>
    <property type="match status" value="1"/>
</dbReference>
<evidence type="ECO:0000256" key="3">
    <source>
        <dbReference type="ARBA" id="ARBA00022490"/>
    </source>
</evidence>
<comment type="similarity">
    <text evidence="2">Belongs to the PhoH family.</text>
</comment>
<keyword evidence="5" id="KW-0067">ATP-binding</keyword>
<dbReference type="Gene3D" id="3.40.50.300">
    <property type="entry name" value="P-loop containing nucleotide triphosphate hydrolases"/>
    <property type="match status" value="2"/>
</dbReference>
<sequence>MPDAAALSLLGSRDENLRVAEELLTADVHVRGNEVTLTGSPADVAFAERVFAELVQLATGGQQVGPDTVRRTIGMLSTGDASPAEVLSLNIVSRRGKTIRPKTLNQKRYVDAIDKHTVVFGIGPAGTGKTYLAMAKAVQALQAKQVTRIVLTRPAVEAGERLGYLPGTLNEKIDPYLRPLYDALHDMVEPESIPRLMQAGTIEIAPLAYMRGRAQPVDTPVLTPEGFRPIGELQVGDLVIGSNGEPTPVLGVYPQGEKEIYRVTASDRSSTLCCDEHLWTVRTAADKRRNKPWRVLETKEMIGKLRAAHARRYELPMLTAPVCHPEREVPMDPYALGLLLGDGCLTGSTTPGFATEDPELAMALETALPGVRVRHKGGVDYTLNRVREPGDVITLENPVTGVLRRLDLIGTRSHTKFVPEVYLQNSADVRLAVLQGLLDSDGGPVTQLARTCRIQYMTTSSQLKDDVIRLVQSLGGVAYTRRRAALGRKPGRAKGREVGYRHDAHILEIRLPADIEPFRLTRKRLKYREAGGGGRPMRFIESIEPAGRAEAVCIQVAAEDSLYVTDDHLLTHNTLNEAFIILDEAQNTTPEQMKMFLTRLGFGSKIVVTGDITQVDLPSGQRSGLRVVRDILTGVEDLHFAELTSQDVVRHRLVASIVDAYEKWQAVQDAQQTDGWKGNRR</sequence>
<dbReference type="InterPro" id="IPR004860">
    <property type="entry name" value="LAGLIDADG_dom"/>
</dbReference>
<evidence type="ECO:0000256" key="1">
    <source>
        <dbReference type="ARBA" id="ARBA00004496"/>
    </source>
</evidence>
<evidence type="ECO:0000259" key="7">
    <source>
        <dbReference type="PROSITE" id="PS50819"/>
    </source>
</evidence>
<evidence type="ECO:0000313" key="8">
    <source>
        <dbReference type="EMBL" id="RSM35958.1"/>
    </source>
</evidence>
<dbReference type="SUPFAM" id="SSF52540">
    <property type="entry name" value="P-loop containing nucleoside triphosphate hydrolases"/>
    <property type="match status" value="2"/>
</dbReference>
<dbReference type="AlphaFoldDB" id="A0A428VYR6"/>
<dbReference type="Gene3D" id="3.10.28.10">
    <property type="entry name" value="Homing endonucleases"/>
    <property type="match status" value="1"/>
</dbReference>
<dbReference type="PANTHER" id="PTHR30473">
    <property type="entry name" value="PROTEIN PHOH"/>
    <property type="match status" value="1"/>
</dbReference>